<comment type="caution">
    <text evidence="2">The sequence shown here is derived from an EMBL/GenBank/DDBJ whole genome shotgun (WGS) entry which is preliminary data.</text>
</comment>
<evidence type="ECO:0000256" key="1">
    <source>
        <dbReference type="SAM" id="SignalP"/>
    </source>
</evidence>
<feature type="chain" id="PRO_5040299423" evidence="1">
    <location>
        <begin position="20"/>
        <end position="101"/>
    </location>
</feature>
<evidence type="ECO:0000313" key="2">
    <source>
        <dbReference type="EMBL" id="KAF9478942.1"/>
    </source>
</evidence>
<keyword evidence="1" id="KW-0732">Signal</keyword>
<organism evidence="2 3">
    <name type="scientific">Pholiota conissans</name>
    <dbReference type="NCBI Taxonomy" id="109636"/>
    <lineage>
        <taxon>Eukaryota</taxon>
        <taxon>Fungi</taxon>
        <taxon>Dikarya</taxon>
        <taxon>Basidiomycota</taxon>
        <taxon>Agaricomycotina</taxon>
        <taxon>Agaricomycetes</taxon>
        <taxon>Agaricomycetidae</taxon>
        <taxon>Agaricales</taxon>
        <taxon>Agaricineae</taxon>
        <taxon>Strophariaceae</taxon>
        <taxon>Pholiota</taxon>
    </lineage>
</organism>
<keyword evidence="3" id="KW-1185">Reference proteome</keyword>
<proteinExistence type="predicted"/>
<protein>
    <submittedName>
        <fullName evidence="2">Uncharacterized protein</fullName>
    </submittedName>
</protein>
<reference evidence="2" key="1">
    <citation type="submission" date="2020-11" db="EMBL/GenBank/DDBJ databases">
        <authorList>
            <consortium name="DOE Joint Genome Institute"/>
            <person name="Ahrendt S."/>
            <person name="Riley R."/>
            <person name="Andreopoulos W."/>
            <person name="Labutti K."/>
            <person name="Pangilinan J."/>
            <person name="Ruiz-Duenas F.J."/>
            <person name="Barrasa J.M."/>
            <person name="Sanchez-Garcia M."/>
            <person name="Camarero S."/>
            <person name="Miyauchi S."/>
            <person name="Serrano A."/>
            <person name="Linde D."/>
            <person name="Babiker R."/>
            <person name="Drula E."/>
            <person name="Ayuso-Fernandez I."/>
            <person name="Pacheco R."/>
            <person name="Padilla G."/>
            <person name="Ferreira P."/>
            <person name="Barriuso J."/>
            <person name="Kellner H."/>
            <person name="Castanera R."/>
            <person name="Alfaro M."/>
            <person name="Ramirez L."/>
            <person name="Pisabarro A.G."/>
            <person name="Kuo A."/>
            <person name="Tritt A."/>
            <person name="Lipzen A."/>
            <person name="He G."/>
            <person name="Yan M."/>
            <person name="Ng V."/>
            <person name="Cullen D."/>
            <person name="Martin F."/>
            <person name="Rosso M.-N."/>
            <person name="Henrissat B."/>
            <person name="Hibbett D."/>
            <person name="Martinez A.T."/>
            <person name="Grigoriev I.V."/>
        </authorList>
    </citation>
    <scope>NUCLEOTIDE SEQUENCE</scope>
    <source>
        <strain evidence="2">CIRM-BRFM 674</strain>
    </source>
</reference>
<evidence type="ECO:0000313" key="3">
    <source>
        <dbReference type="Proteomes" id="UP000807469"/>
    </source>
</evidence>
<dbReference type="AlphaFoldDB" id="A0A9P6CTX9"/>
<dbReference type="Proteomes" id="UP000807469">
    <property type="component" value="Unassembled WGS sequence"/>
</dbReference>
<dbReference type="EMBL" id="MU155223">
    <property type="protein sequence ID" value="KAF9478942.1"/>
    <property type="molecule type" value="Genomic_DNA"/>
</dbReference>
<name>A0A9P6CTX9_9AGAR</name>
<sequence>MVRFTISIAVIILAGTALARGVRYDEHFKNGRAITNNEKRDVFEALEERGPLFFSALKVGVLSQRSLLEDDEHIARDIEELEYPFQANVRKTMGRMSLRVS</sequence>
<gene>
    <name evidence="2" type="ORF">BDN70DRAFT_932957</name>
</gene>
<accession>A0A9P6CTX9</accession>
<feature type="signal peptide" evidence="1">
    <location>
        <begin position="1"/>
        <end position="19"/>
    </location>
</feature>